<keyword evidence="1" id="KW-1133">Transmembrane helix</keyword>
<comment type="caution">
    <text evidence="2">The sequence shown here is derived from an EMBL/GenBank/DDBJ whole genome shotgun (WGS) entry which is preliminary data.</text>
</comment>
<evidence type="ECO:0000313" key="3">
    <source>
        <dbReference type="Proteomes" id="UP001595821"/>
    </source>
</evidence>
<reference evidence="2 3" key="1">
    <citation type="journal article" date="2014" name="Int. J. Syst. Evol. Microbiol.">
        <title>Complete genome sequence of Corynebacterium casei LMG S-19264T (=DSM 44701T), isolated from a smear-ripened cheese.</title>
        <authorList>
            <consortium name="US DOE Joint Genome Institute (JGI-PGF)"/>
            <person name="Walter F."/>
            <person name="Albersmeier A."/>
            <person name="Kalinowski J."/>
            <person name="Ruckert C."/>
        </authorList>
    </citation>
    <scope>NUCLEOTIDE SEQUENCE [LARGE SCALE GENOMIC DNA]</scope>
    <source>
        <strain evidence="2 3">IBRC-M 10912</strain>
    </source>
</reference>
<dbReference type="GeneID" id="71853180"/>
<evidence type="ECO:0000256" key="1">
    <source>
        <dbReference type="SAM" id="Phobius"/>
    </source>
</evidence>
<keyword evidence="1" id="KW-0812">Transmembrane</keyword>
<feature type="transmembrane region" description="Helical" evidence="1">
    <location>
        <begin position="82"/>
        <end position="101"/>
    </location>
</feature>
<dbReference type="Proteomes" id="UP001595821">
    <property type="component" value="Unassembled WGS sequence"/>
</dbReference>
<proteinExistence type="predicted"/>
<gene>
    <name evidence="2" type="ORF">ACFOZ7_16435</name>
</gene>
<sequence>MATESISDRREHVRSIGVTALAALAGIGSALLSATITSGMAAGEAAGDQRAQFIVLGAILVQFLLIRVTGIYDEDELGPKHYLFVAFMTFSLWYVTWGILLTTSA</sequence>
<keyword evidence="1" id="KW-0472">Membrane</keyword>
<name>A0ABD5P2I1_9EURY</name>
<dbReference type="Pfam" id="PF19094">
    <property type="entry name" value="EMC6_arch"/>
    <property type="match status" value="1"/>
</dbReference>
<evidence type="ECO:0000313" key="2">
    <source>
        <dbReference type="EMBL" id="MFC4248498.1"/>
    </source>
</evidence>
<organism evidence="2 3">
    <name type="scientific">Natribaculum luteum</name>
    <dbReference type="NCBI Taxonomy" id="1586232"/>
    <lineage>
        <taxon>Archaea</taxon>
        <taxon>Methanobacteriati</taxon>
        <taxon>Methanobacteriota</taxon>
        <taxon>Stenosarchaea group</taxon>
        <taxon>Halobacteria</taxon>
        <taxon>Halobacteriales</taxon>
        <taxon>Natrialbaceae</taxon>
        <taxon>Natribaculum</taxon>
    </lineage>
</organism>
<feature type="transmembrane region" description="Helical" evidence="1">
    <location>
        <begin position="20"/>
        <end position="41"/>
    </location>
</feature>
<feature type="transmembrane region" description="Helical" evidence="1">
    <location>
        <begin position="53"/>
        <end position="70"/>
    </location>
</feature>
<dbReference type="EMBL" id="JBHSDJ010000124">
    <property type="protein sequence ID" value="MFC4248498.1"/>
    <property type="molecule type" value="Genomic_DNA"/>
</dbReference>
<dbReference type="AlphaFoldDB" id="A0ABD5P2I1"/>
<accession>A0ABD5P2I1</accession>
<dbReference type="InterPro" id="IPR043941">
    <property type="entry name" value="EMC6-arch"/>
</dbReference>
<protein>
    <submittedName>
        <fullName evidence="2">Uncharacterized protein</fullName>
    </submittedName>
</protein>
<dbReference type="RefSeq" id="WP_246972753.1">
    <property type="nucleotide sequence ID" value="NZ_CP095397.1"/>
</dbReference>